<accession>A0A376AJL6</accession>
<gene>
    <name evidence="1" type="ORF">RHIZ70_3719</name>
</gene>
<dbReference type="PIRSF" id="PIRSF002721">
    <property type="entry name" value="Surface_antigen_Rickettsia"/>
    <property type="match status" value="1"/>
</dbReference>
<sequence>MTALAAFALSACTTGGGSKGGLLSSDKTNPSALYISALQGGIVSRAGVKLSNSELQRALEAEYRALEAAPGFQPVAWVGQSVSGQVVAAAPYQVGQQNCRQYVHKLNDKGRQIEARGAACRNPNGTWTPLT</sequence>
<dbReference type="InterPro" id="IPR016364">
    <property type="entry name" value="Surface_antigen_Rickettsia"/>
</dbReference>
<dbReference type="AlphaFoldDB" id="A0A376AJL6"/>
<proteinExistence type="predicted"/>
<evidence type="ECO:0000313" key="1">
    <source>
        <dbReference type="EMBL" id="SSC68011.1"/>
    </source>
</evidence>
<name>A0A376AJL6_9HYPH</name>
<dbReference type="Proteomes" id="UP000254764">
    <property type="component" value="Unassembled WGS sequence"/>
</dbReference>
<dbReference type="STRING" id="1336235.GCA_000518785_01441"/>
<organism evidence="1 2">
    <name type="scientific">Ciceribacter selenitireducens ATCC BAA-1503</name>
    <dbReference type="NCBI Taxonomy" id="1336235"/>
    <lineage>
        <taxon>Bacteria</taxon>
        <taxon>Pseudomonadati</taxon>
        <taxon>Pseudomonadota</taxon>
        <taxon>Alphaproteobacteria</taxon>
        <taxon>Hyphomicrobiales</taxon>
        <taxon>Rhizobiaceae</taxon>
        <taxon>Ciceribacter</taxon>
    </lineage>
</organism>
<evidence type="ECO:0008006" key="3">
    <source>
        <dbReference type="Google" id="ProtNLM"/>
    </source>
</evidence>
<keyword evidence="2" id="KW-1185">Reference proteome</keyword>
<protein>
    <recommendedName>
        <fullName evidence="3">Surface antigen domain-containing protein</fullName>
    </recommendedName>
</protein>
<reference evidence="2" key="1">
    <citation type="submission" date="2018-07" db="EMBL/GenBank/DDBJ databases">
        <authorList>
            <person name="Peiro R."/>
            <person name="Begona"/>
            <person name="Cbmso G."/>
            <person name="Lopez M."/>
            <person name="Gonzalez S."/>
        </authorList>
    </citation>
    <scope>NUCLEOTIDE SEQUENCE [LARGE SCALE GENOMIC DNA]</scope>
</reference>
<dbReference type="EMBL" id="UEYP01000006">
    <property type="protein sequence ID" value="SSC68011.1"/>
    <property type="molecule type" value="Genomic_DNA"/>
</dbReference>
<evidence type="ECO:0000313" key="2">
    <source>
        <dbReference type="Proteomes" id="UP000254764"/>
    </source>
</evidence>